<dbReference type="Proteomes" id="UP000198703">
    <property type="component" value="Unassembled WGS sequence"/>
</dbReference>
<protein>
    <recommendedName>
        <fullName evidence="4">MSP domain-containing protein</fullName>
    </recommendedName>
</protein>
<reference evidence="2 3" key="1">
    <citation type="submission" date="2016-10" db="EMBL/GenBank/DDBJ databases">
        <authorList>
            <person name="de Groot N.N."/>
        </authorList>
    </citation>
    <scope>NUCLEOTIDE SEQUENCE [LARGE SCALE GENOMIC DNA]</scope>
    <source>
        <strain evidence="2 3">DSM 15345</strain>
    </source>
</reference>
<keyword evidence="1" id="KW-0732">Signal</keyword>
<dbReference type="AlphaFoldDB" id="A0A1H4GGR5"/>
<feature type="signal peptide" evidence="1">
    <location>
        <begin position="1"/>
        <end position="21"/>
    </location>
</feature>
<evidence type="ECO:0000313" key="2">
    <source>
        <dbReference type="EMBL" id="SEB08754.1"/>
    </source>
</evidence>
<dbReference type="STRING" id="89524.SAMN05444370_1703"/>
<sequence length="154" mass="16290">MKSIAIAGLLAAAVAAPAAFAPGEAAAQDRTITLGFAGLMDRRNRVTLPPINLSVGKPLADAPIELVSGGYYQIEINADGTGELAIGGASFFRNIWINEVVINDLEVRPIGLDSFEFDAAGTIEMSFIAIRPGQYEMRIPGTSGDTQKVDIIIR</sequence>
<organism evidence="2 3">
    <name type="scientific">Rubrimonas cliftonensis</name>
    <dbReference type="NCBI Taxonomy" id="89524"/>
    <lineage>
        <taxon>Bacteria</taxon>
        <taxon>Pseudomonadati</taxon>
        <taxon>Pseudomonadota</taxon>
        <taxon>Alphaproteobacteria</taxon>
        <taxon>Rhodobacterales</taxon>
        <taxon>Paracoccaceae</taxon>
        <taxon>Rubrimonas</taxon>
    </lineage>
</organism>
<evidence type="ECO:0000313" key="3">
    <source>
        <dbReference type="Proteomes" id="UP000198703"/>
    </source>
</evidence>
<evidence type="ECO:0008006" key="4">
    <source>
        <dbReference type="Google" id="ProtNLM"/>
    </source>
</evidence>
<dbReference type="OrthoDB" id="5343781at2"/>
<accession>A0A1H4GGR5</accession>
<name>A0A1H4GGR5_9RHOB</name>
<gene>
    <name evidence="2" type="ORF">SAMN05444370_1703</name>
</gene>
<evidence type="ECO:0000256" key="1">
    <source>
        <dbReference type="SAM" id="SignalP"/>
    </source>
</evidence>
<feature type="chain" id="PRO_5011702465" description="MSP domain-containing protein" evidence="1">
    <location>
        <begin position="22"/>
        <end position="154"/>
    </location>
</feature>
<proteinExistence type="predicted"/>
<dbReference type="RefSeq" id="WP_093257156.1">
    <property type="nucleotide sequence ID" value="NZ_FNQM01000070.1"/>
</dbReference>
<dbReference type="EMBL" id="FNQM01000070">
    <property type="protein sequence ID" value="SEB08754.1"/>
    <property type="molecule type" value="Genomic_DNA"/>
</dbReference>
<keyword evidence="3" id="KW-1185">Reference proteome</keyword>